<dbReference type="Proteomes" id="UP000261812">
    <property type="component" value="Chromosome"/>
</dbReference>
<keyword evidence="6" id="KW-0858">Xylan degradation</keyword>
<evidence type="ECO:0000313" key="6">
    <source>
        <dbReference type="EMBL" id="AXY68709.1"/>
    </source>
</evidence>
<evidence type="ECO:0000256" key="3">
    <source>
        <dbReference type="ARBA" id="ARBA00023326"/>
    </source>
</evidence>
<sequence>MATDALSQKIEQLRRAPLTVVVENAQGRPIPNARVQLVQQSHAFPFGVALDTEMFRPTPPPAAPWYKQTAQENFNAAVHENALKWYQLEPEQGKLDFTMADTIFNWVRAQGWPMRGHTLFWEVEQFNPPWLKTLPPQQLRAAVRNHAITVCRHYRGRINEFDVNNEMLHGNFFRSRLGEGIVKEMFEWCREGNPEAILYVNDYGIIEGDRLNDYVEQIRRLLAQGVPIGGIGIQAHLEYPLDEAKMQRALDTLAQFNLPLKITEVSVSLADEQQQAQTLRQIYRIGFAHPAVKEILLWGFWAGNHWRPQGGLYRQDFSPKPAAIAYRKLLFEEWWTRVTGRTNAQGQWQGRGYLGRYRLTVTAQGQTRTQELTLPLGGTTVTVRL</sequence>
<feature type="domain" description="GH10" evidence="5">
    <location>
        <begin position="60"/>
        <end position="329"/>
    </location>
</feature>
<proteinExistence type="inferred from homology"/>
<evidence type="ECO:0000256" key="4">
    <source>
        <dbReference type="RuleBase" id="RU361174"/>
    </source>
</evidence>
<dbReference type="AlphaFoldDB" id="A0A3B7MDL9"/>
<dbReference type="Gene3D" id="3.20.20.80">
    <property type="entry name" value="Glycosidases"/>
    <property type="match status" value="1"/>
</dbReference>
<dbReference type="PROSITE" id="PS51760">
    <property type="entry name" value="GH10_2"/>
    <property type="match status" value="1"/>
</dbReference>
<dbReference type="GO" id="GO:0045493">
    <property type="term" value="P:xylan catabolic process"/>
    <property type="evidence" value="ECO:0007669"/>
    <property type="project" value="UniProtKB-KW"/>
</dbReference>
<dbReference type="EC" id="3.2.1.8" evidence="4"/>
<name>A0A3B7MDL9_9CYAN</name>
<comment type="similarity">
    <text evidence="4">Belongs to the glycosyl hydrolase 10 (cellulase F) family.</text>
</comment>
<dbReference type="InterPro" id="IPR017853">
    <property type="entry name" value="GH"/>
</dbReference>
<keyword evidence="1 4" id="KW-0378">Hydrolase</keyword>
<dbReference type="PANTHER" id="PTHR31490:SF1">
    <property type="entry name" value="ENDO-1,4-BETA-XYLANASE 1"/>
    <property type="match status" value="1"/>
</dbReference>
<evidence type="ECO:0000256" key="2">
    <source>
        <dbReference type="ARBA" id="ARBA00023277"/>
    </source>
</evidence>
<gene>
    <name evidence="6" type="ORF">D3A95_06005</name>
</gene>
<keyword evidence="3 4" id="KW-0624">Polysaccharide degradation</keyword>
<reference evidence="7" key="1">
    <citation type="submission" date="2018-09" db="EMBL/GenBank/DDBJ databases">
        <title>Complete genome sequence of thermophilic cyanobacteria strain Thermosynechococcus elongatus PKUAC-SCTE542.</title>
        <authorList>
            <person name="Liang Y."/>
            <person name="Tang J."/>
            <person name="Daroch M."/>
        </authorList>
    </citation>
    <scope>NUCLEOTIDE SEQUENCE [LARGE SCALE GENOMIC DNA]</scope>
    <source>
        <strain evidence="7">E542</strain>
    </source>
</reference>
<dbReference type="SUPFAM" id="SSF51445">
    <property type="entry name" value="(Trans)glycosidases"/>
    <property type="match status" value="1"/>
</dbReference>
<accession>A0A3B7MDL9</accession>
<dbReference type="GO" id="GO:0031176">
    <property type="term" value="F:endo-1,4-beta-xylanase activity"/>
    <property type="evidence" value="ECO:0007669"/>
    <property type="project" value="UniProtKB-EC"/>
</dbReference>
<dbReference type="Pfam" id="PF00331">
    <property type="entry name" value="Glyco_hydro_10"/>
    <property type="match status" value="1"/>
</dbReference>
<dbReference type="PANTHER" id="PTHR31490">
    <property type="entry name" value="GLYCOSYL HYDROLASE"/>
    <property type="match status" value="1"/>
</dbReference>
<evidence type="ECO:0000313" key="7">
    <source>
        <dbReference type="Proteomes" id="UP000261812"/>
    </source>
</evidence>
<dbReference type="EMBL" id="CP032152">
    <property type="protein sequence ID" value="AXY68709.1"/>
    <property type="molecule type" value="Genomic_DNA"/>
</dbReference>
<evidence type="ECO:0000256" key="1">
    <source>
        <dbReference type="ARBA" id="ARBA00022801"/>
    </source>
</evidence>
<evidence type="ECO:0000259" key="5">
    <source>
        <dbReference type="PROSITE" id="PS51760"/>
    </source>
</evidence>
<keyword evidence="7" id="KW-1185">Reference proteome</keyword>
<organism evidence="6 7">
    <name type="scientific">Thermosynechococcus sichuanensis E542</name>
    <dbReference type="NCBI Taxonomy" id="2016101"/>
    <lineage>
        <taxon>Bacteria</taxon>
        <taxon>Bacillati</taxon>
        <taxon>Cyanobacteriota</taxon>
        <taxon>Cyanophyceae</taxon>
        <taxon>Acaryochloridales</taxon>
        <taxon>Thermosynechococcaceae</taxon>
        <taxon>Thermosynechococcus</taxon>
        <taxon>Thermosynechococcus sichuanensis</taxon>
    </lineage>
</organism>
<dbReference type="SMART" id="SM00633">
    <property type="entry name" value="Glyco_10"/>
    <property type="match status" value="1"/>
</dbReference>
<dbReference type="PRINTS" id="PR00134">
    <property type="entry name" value="GLHYDRLASE10"/>
</dbReference>
<dbReference type="KEGG" id="tsq:D3A95_06005"/>
<protein>
    <recommendedName>
        <fullName evidence="4">Beta-xylanase</fullName>
        <ecNumber evidence="4">3.2.1.8</ecNumber>
    </recommendedName>
</protein>
<comment type="catalytic activity">
    <reaction evidence="4">
        <text>Endohydrolysis of (1-&gt;4)-beta-D-xylosidic linkages in xylans.</text>
        <dbReference type="EC" id="3.2.1.8"/>
    </reaction>
</comment>
<dbReference type="InterPro" id="IPR001000">
    <property type="entry name" value="GH10_dom"/>
</dbReference>
<keyword evidence="4 6" id="KW-0326">Glycosidase</keyword>
<keyword evidence="2 4" id="KW-0119">Carbohydrate metabolism</keyword>
<dbReference type="InterPro" id="IPR044846">
    <property type="entry name" value="GH10"/>
</dbReference>